<comment type="caution">
    <text evidence="2">The sequence shown here is derived from an EMBL/GenBank/DDBJ whole genome shotgun (WGS) entry which is preliminary data.</text>
</comment>
<dbReference type="EMBL" id="SRLO01001285">
    <property type="protein sequence ID" value="TNN39382.1"/>
    <property type="molecule type" value="Genomic_DNA"/>
</dbReference>
<keyword evidence="1" id="KW-0175">Coiled coil</keyword>
<gene>
    <name evidence="2" type="ORF">EYF80_050458</name>
</gene>
<protein>
    <submittedName>
        <fullName evidence="2">Uncharacterized protein</fullName>
    </submittedName>
</protein>
<accession>A0A4Z2FG55</accession>
<dbReference type="Proteomes" id="UP000314294">
    <property type="component" value="Unassembled WGS sequence"/>
</dbReference>
<feature type="coiled-coil region" evidence="1">
    <location>
        <begin position="112"/>
        <end position="142"/>
    </location>
</feature>
<evidence type="ECO:0000313" key="2">
    <source>
        <dbReference type="EMBL" id="TNN39382.1"/>
    </source>
</evidence>
<name>A0A4Z2FG55_9TELE</name>
<organism evidence="2 3">
    <name type="scientific">Liparis tanakae</name>
    <name type="common">Tanaka's snailfish</name>
    <dbReference type="NCBI Taxonomy" id="230148"/>
    <lineage>
        <taxon>Eukaryota</taxon>
        <taxon>Metazoa</taxon>
        <taxon>Chordata</taxon>
        <taxon>Craniata</taxon>
        <taxon>Vertebrata</taxon>
        <taxon>Euteleostomi</taxon>
        <taxon>Actinopterygii</taxon>
        <taxon>Neopterygii</taxon>
        <taxon>Teleostei</taxon>
        <taxon>Neoteleostei</taxon>
        <taxon>Acanthomorphata</taxon>
        <taxon>Eupercaria</taxon>
        <taxon>Perciformes</taxon>
        <taxon>Cottioidei</taxon>
        <taxon>Cottales</taxon>
        <taxon>Liparidae</taxon>
        <taxon>Liparis</taxon>
    </lineage>
</organism>
<reference evidence="2 3" key="1">
    <citation type="submission" date="2019-03" db="EMBL/GenBank/DDBJ databases">
        <title>First draft genome of Liparis tanakae, snailfish: a comprehensive survey of snailfish specific genes.</title>
        <authorList>
            <person name="Kim W."/>
            <person name="Song I."/>
            <person name="Jeong J.-H."/>
            <person name="Kim D."/>
            <person name="Kim S."/>
            <person name="Ryu S."/>
            <person name="Song J.Y."/>
            <person name="Lee S.K."/>
        </authorList>
    </citation>
    <scope>NUCLEOTIDE SEQUENCE [LARGE SCALE GENOMIC DNA]</scope>
    <source>
        <tissue evidence="2">Muscle</tissue>
    </source>
</reference>
<proteinExistence type="predicted"/>
<keyword evidence="3" id="KW-1185">Reference proteome</keyword>
<evidence type="ECO:0000313" key="3">
    <source>
        <dbReference type="Proteomes" id="UP000314294"/>
    </source>
</evidence>
<evidence type="ECO:0000256" key="1">
    <source>
        <dbReference type="SAM" id="Coils"/>
    </source>
</evidence>
<sequence length="239" mass="25823">MTSSDPRGVVVQLLRRQLEPRHFAALLSSSSTSSSSSAALHAGRHHADPAAALLFGLMEKPRCRVETLLVVRGSPPPPPGPPPPGPAHACPKRAICCGTGIWESPAEVEVEMEEEEAGVRAAAAEEEEVEEEEVQCEEARRWLCRRDGRRPSMGMERRSGGGAFSCAWGKSCCQCCSPGGAPLQPGWSSASARVELRFSPGGAPLQPGWNSASARVELRWSRVVVFSLRTLRTNKPHRR</sequence>
<dbReference type="AlphaFoldDB" id="A0A4Z2FG55"/>